<sequence>MNELRAQQKSFALQNMRSKGLGNAGPPFKATGHKGGISRQGSKRG</sequence>
<reference evidence="1 2" key="1">
    <citation type="journal article" date="2019" name="Nat. Med.">
        <title>A library of human gut bacterial isolates paired with longitudinal multiomics data enables mechanistic microbiome research.</title>
        <authorList>
            <person name="Poyet M."/>
            <person name="Groussin M."/>
            <person name="Gibbons S.M."/>
            <person name="Avila-Pacheco J."/>
            <person name="Jiang X."/>
            <person name="Kearney S.M."/>
            <person name="Perrotta A.R."/>
            <person name="Berdy B."/>
            <person name="Zhao S."/>
            <person name="Lieberman T.D."/>
            <person name="Swanson P.K."/>
            <person name="Smith M."/>
            <person name="Roesemann S."/>
            <person name="Alexander J.E."/>
            <person name="Rich S.A."/>
            <person name="Livny J."/>
            <person name="Vlamakis H."/>
            <person name="Clish C."/>
            <person name="Bullock K."/>
            <person name="Deik A."/>
            <person name="Scott J."/>
            <person name="Pierce K.A."/>
            <person name="Xavier R.J."/>
            <person name="Alm E.J."/>
        </authorList>
    </citation>
    <scope>NUCLEOTIDE SEQUENCE [LARGE SCALE GENOMIC DNA]</scope>
    <source>
        <strain evidence="1 2">BIOML-A105</strain>
    </source>
</reference>
<dbReference type="Proteomes" id="UP000470200">
    <property type="component" value="Unassembled WGS sequence"/>
</dbReference>
<proteinExistence type="predicted"/>
<gene>
    <name evidence="1" type="ORF">GA629_09235</name>
</gene>
<comment type="caution">
    <text evidence="1">The sequence shown here is derived from an EMBL/GenBank/DDBJ whole genome shotgun (WGS) entry which is preliminary data.</text>
</comment>
<protein>
    <submittedName>
        <fullName evidence="1">Integrase</fullName>
    </submittedName>
</protein>
<evidence type="ECO:0000313" key="2">
    <source>
        <dbReference type="Proteomes" id="UP000470200"/>
    </source>
</evidence>
<organism evidence="1 2">
    <name type="scientific">Bifidobacterium adolescentis</name>
    <dbReference type="NCBI Taxonomy" id="1680"/>
    <lineage>
        <taxon>Bacteria</taxon>
        <taxon>Bacillati</taxon>
        <taxon>Actinomycetota</taxon>
        <taxon>Actinomycetes</taxon>
        <taxon>Bifidobacteriales</taxon>
        <taxon>Bifidobacteriaceae</taxon>
        <taxon>Bifidobacterium</taxon>
    </lineage>
</organism>
<accession>A0A6A2R9K4</accession>
<dbReference type="AlphaFoldDB" id="A0A6A2R9K4"/>
<evidence type="ECO:0000313" key="1">
    <source>
        <dbReference type="EMBL" id="KAB5883021.1"/>
    </source>
</evidence>
<dbReference type="EMBL" id="WDIP01000012">
    <property type="protein sequence ID" value="KAB5883021.1"/>
    <property type="molecule type" value="Genomic_DNA"/>
</dbReference>
<dbReference type="RefSeq" id="WP_130082341.1">
    <property type="nucleotide sequence ID" value="NZ_RCXE01000006.1"/>
</dbReference>
<name>A0A6A2R9K4_BIFAD</name>